<dbReference type="InterPro" id="IPR027417">
    <property type="entry name" value="P-loop_NTPase"/>
</dbReference>
<gene>
    <name evidence="11" type="ordered locus">Arad_12398</name>
</gene>
<feature type="domain" description="ABC transporter" evidence="10">
    <location>
        <begin position="44"/>
        <end position="280"/>
    </location>
</feature>
<dbReference type="GO" id="GO:0005524">
    <property type="term" value="F:ATP binding"/>
    <property type="evidence" value="ECO:0007669"/>
    <property type="project" value="UniProtKB-KW"/>
</dbReference>
<dbReference type="KEGG" id="ara:Arad_12398"/>
<dbReference type="Pfam" id="PF00005">
    <property type="entry name" value="ABC_tran"/>
    <property type="match status" value="2"/>
</dbReference>
<dbReference type="HOGENOM" id="CLU_000604_92_3_5"/>
<sequence length="532" mass="57597">MNDKSTTRSANPLGFGEREFVGGSMETIEASQVIPGEGAAHTLLRASDVTKSFNKVAALIDGQIALRAGTVNALCGGNGAGKSTFLGILMGLLRRDAGTVAIKGTEVDFATPSDALDNGIAIITQELSPFLDMTVAENLYLGREQRRGRFFVDDRKMIADAEEILARLRFDIPAHARLRDLSVAQSQLVEITKAISRKSDILIMDEPTSAIGERETQMLFDAIRRLTADGVGIVYVSHRLTEIFEIADDYTVFRDGRYVEGGAISQIDRKGLIRSIVGRDLLDHRREAKSFDNAKPLLEARGFSSGGKFSDIDVTLHAGEIVGLYGLLGSGRSEFVNALYGTEKRDSGEILIDGQPADLKTPADSIRAGISLVTEDRKQTGLSLTASVAHNITVANLPHYARRGFMDRAEEAKSVGGHVKRFSIKTASPDLPVQSLSGGNQQKVVLARCVDTNPRVLICDEPTRGVDEGAKREIYAFLENFVQRGNAVLMISSEIPEILSNADRIIVFQRGRIAGEVSGPDATQETLVHLAS</sequence>
<comment type="similarity">
    <text evidence="1">Belongs to the ABC transporter superfamily.</text>
</comment>
<dbReference type="SMART" id="SM00382">
    <property type="entry name" value="AAA"/>
    <property type="match status" value="2"/>
</dbReference>
<evidence type="ECO:0000256" key="2">
    <source>
        <dbReference type="ARBA" id="ARBA00022448"/>
    </source>
</evidence>
<name>B9JQF6_RHIR8</name>
<reference evidence="11 12" key="1">
    <citation type="journal article" date="2009" name="J. Bacteriol.">
        <title>Genome sequences of three Agrobacterium biovars help elucidate the evolution of multichromosome genomes in bacteria.</title>
        <authorList>
            <person name="Slater S.C."/>
            <person name="Goldman B.S."/>
            <person name="Goodner B."/>
            <person name="Setubal J.C."/>
            <person name="Farrand S.K."/>
            <person name="Nester E.W."/>
            <person name="Burr T.J."/>
            <person name="Banta L."/>
            <person name="Dickerman A.W."/>
            <person name="Paulsen I."/>
            <person name="Otten L."/>
            <person name="Suen G."/>
            <person name="Welch R."/>
            <person name="Almeida N.F."/>
            <person name="Arnold F."/>
            <person name="Burton O.T."/>
            <person name="Du Z."/>
            <person name="Ewing A."/>
            <person name="Godsy E."/>
            <person name="Heisel S."/>
            <person name="Houmiel K.L."/>
            <person name="Jhaveri J."/>
            <person name="Lu J."/>
            <person name="Miller N.M."/>
            <person name="Norton S."/>
            <person name="Chen Q."/>
            <person name="Phoolcharoen W."/>
            <person name="Ohlin V."/>
            <person name="Ondrusek D."/>
            <person name="Pride N."/>
            <person name="Stricklin S.L."/>
            <person name="Sun J."/>
            <person name="Wheeler C."/>
            <person name="Wilson L."/>
            <person name="Zhu H."/>
            <person name="Wood D.W."/>
        </authorList>
    </citation>
    <scope>NUCLEOTIDE SEQUENCE [LARGE SCALE GENOMIC DNA]</scope>
    <source>
        <strain evidence="12">K84 / ATCC BAA-868</strain>
        <plasmid evidence="11 12">pAtK84c</plasmid>
    </source>
</reference>
<evidence type="ECO:0000259" key="10">
    <source>
        <dbReference type="PROSITE" id="PS50893"/>
    </source>
</evidence>
<dbReference type="CDD" id="cd03215">
    <property type="entry name" value="ABC_Carb_Monos_II"/>
    <property type="match status" value="1"/>
</dbReference>
<keyword evidence="4" id="KW-0762">Sugar transport</keyword>
<dbReference type="Proteomes" id="UP000001600">
    <property type="component" value="Plasmid pAtK84c"/>
</dbReference>
<keyword evidence="8" id="KW-1278">Translocase</keyword>
<evidence type="ECO:0000256" key="5">
    <source>
        <dbReference type="ARBA" id="ARBA00022737"/>
    </source>
</evidence>
<protein>
    <submittedName>
        <fullName evidence="11">Ribose ABC transport system, ATP-binding protein</fullName>
    </submittedName>
</protein>
<evidence type="ECO:0000256" key="7">
    <source>
        <dbReference type="ARBA" id="ARBA00022840"/>
    </source>
</evidence>
<dbReference type="EMBL" id="CP000631">
    <property type="protein sequence ID" value="ACM31375.1"/>
    <property type="molecule type" value="Genomic_DNA"/>
</dbReference>
<organism evidence="11 12">
    <name type="scientific">Rhizobium rhizogenes (strain K84 / ATCC BAA-868)</name>
    <name type="common">Agrobacterium radiobacter</name>
    <dbReference type="NCBI Taxonomy" id="311403"/>
    <lineage>
        <taxon>Bacteria</taxon>
        <taxon>Pseudomonadati</taxon>
        <taxon>Pseudomonadota</taxon>
        <taxon>Alphaproteobacteria</taxon>
        <taxon>Hyphomicrobiales</taxon>
        <taxon>Rhizobiaceae</taxon>
        <taxon>Rhizobium/Agrobacterium group</taxon>
        <taxon>Rhizobium</taxon>
    </lineage>
</organism>
<dbReference type="PANTHER" id="PTHR43790">
    <property type="entry name" value="CARBOHYDRATE TRANSPORT ATP-BINDING PROTEIN MG119-RELATED"/>
    <property type="match status" value="1"/>
</dbReference>
<dbReference type="PROSITE" id="PS00211">
    <property type="entry name" value="ABC_TRANSPORTER_1"/>
    <property type="match status" value="1"/>
</dbReference>
<dbReference type="InterPro" id="IPR017871">
    <property type="entry name" value="ABC_transporter-like_CS"/>
</dbReference>
<dbReference type="AlphaFoldDB" id="B9JQF6"/>
<evidence type="ECO:0000313" key="11">
    <source>
        <dbReference type="EMBL" id="ACM31375.1"/>
    </source>
</evidence>
<evidence type="ECO:0000256" key="8">
    <source>
        <dbReference type="ARBA" id="ARBA00022967"/>
    </source>
</evidence>
<evidence type="ECO:0000313" key="12">
    <source>
        <dbReference type="Proteomes" id="UP000001600"/>
    </source>
</evidence>
<dbReference type="SUPFAM" id="SSF52540">
    <property type="entry name" value="P-loop containing nucleoside triphosphate hydrolases"/>
    <property type="match status" value="2"/>
</dbReference>
<dbReference type="InterPro" id="IPR050107">
    <property type="entry name" value="ABC_carbohydrate_import_ATPase"/>
</dbReference>
<proteinExistence type="inferred from homology"/>
<evidence type="ECO:0000256" key="6">
    <source>
        <dbReference type="ARBA" id="ARBA00022741"/>
    </source>
</evidence>
<keyword evidence="9" id="KW-0472">Membrane</keyword>
<evidence type="ECO:0000256" key="1">
    <source>
        <dbReference type="ARBA" id="ARBA00005417"/>
    </source>
</evidence>
<dbReference type="Gene3D" id="3.40.50.300">
    <property type="entry name" value="P-loop containing nucleotide triphosphate hydrolases"/>
    <property type="match status" value="2"/>
</dbReference>
<dbReference type="PANTHER" id="PTHR43790:SF3">
    <property type="entry name" value="D-ALLOSE IMPORT ATP-BINDING PROTEIN ALSA-RELATED"/>
    <property type="match status" value="1"/>
</dbReference>
<keyword evidence="3" id="KW-1003">Cell membrane</keyword>
<keyword evidence="2" id="KW-0813">Transport</keyword>
<keyword evidence="5" id="KW-0677">Repeat</keyword>
<accession>B9JQF6</accession>
<keyword evidence="6" id="KW-0547">Nucleotide-binding</keyword>
<feature type="domain" description="ABC transporter" evidence="10">
    <location>
        <begin position="288"/>
        <end position="530"/>
    </location>
</feature>
<dbReference type="InterPro" id="IPR003593">
    <property type="entry name" value="AAA+_ATPase"/>
</dbReference>
<geneLocation type="plasmid" evidence="11 12">
    <name>pAtK84c</name>
</geneLocation>
<dbReference type="PROSITE" id="PS50893">
    <property type="entry name" value="ABC_TRANSPORTER_2"/>
    <property type="match status" value="2"/>
</dbReference>
<dbReference type="CDD" id="cd03216">
    <property type="entry name" value="ABC_Carb_Monos_I"/>
    <property type="match status" value="1"/>
</dbReference>
<keyword evidence="11" id="KW-0614">Plasmid</keyword>
<keyword evidence="7 11" id="KW-0067">ATP-binding</keyword>
<dbReference type="GO" id="GO:0016887">
    <property type="term" value="F:ATP hydrolysis activity"/>
    <property type="evidence" value="ECO:0007669"/>
    <property type="project" value="InterPro"/>
</dbReference>
<evidence type="ECO:0000256" key="4">
    <source>
        <dbReference type="ARBA" id="ARBA00022597"/>
    </source>
</evidence>
<dbReference type="InterPro" id="IPR003439">
    <property type="entry name" value="ABC_transporter-like_ATP-bd"/>
</dbReference>
<evidence type="ECO:0000256" key="3">
    <source>
        <dbReference type="ARBA" id="ARBA00022475"/>
    </source>
</evidence>
<evidence type="ECO:0000256" key="9">
    <source>
        <dbReference type="ARBA" id="ARBA00023136"/>
    </source>
</evidence>